<evidence type="ECO:0000313" key="1">
    <source>
        <dbReference type="EMBL" id="RAL08187.1"/>
    </source>
</evidence>
<sequence>MHCDRHTGYQLNQLYRSPSELDLSSWTIDVSHPLQHSVQSGRLVNCQAPAAREAHRPIDDPIMA</sequence>
<dbReference type="VEuPathDB" id="FungiDB:BO97DRAFT_408523"/>
<dbReference type="EMBL" id="KZ824318">
    <property type="protein sequence ID" value="RAL08187.1"/>
    <property type="molecule type" value="Genomic_DNA"/>
</dbReference>
<dbReference type="RefSeq" id="XP_025547341.1">
    <property type="nucleotide sequence ID" value="XM_025695885.1"/>
</dbReference>
<dbReference type="AlphaFoldDB" id="A0A395HK46"/>
<keyword evidence="2" id="KW-1185">Reference proteome</keyword>
<reference evidence="1 2" key="1">
    <citation type="submission" date="2018-02" db="EMBL/GenBank/DDBJ databases">
        <title>The genomes of Aspergillus section Nigri reveals drivers in fungal speciation.</title>
        <authorList>
            <consortium name="DOE Joint Genome Institute"/>
            <person name="Vesth T.C."/>
            <person name="Nybo J."/>
            <person name="Theobald S."/>
            <person name="Brandl J."/>
            <person name="Frisvad J.C."/>
            <person name="Nielsen K.F."/>
            <person name="Lyhne E.K."/>
            <person name="Kogle M.E."/>
            <person name="Kuo A."/>
            <person name="Riley R."/>
            <person name="Clum A."/>
            <person name="Nolan M."/>
            <person name="Lipzen A."/>
            <person name="Salamov A."/>
            <person name="Henrissat B."/>
            <person name="Wiebenga A."/>
            <person name="De vries R.P."/>
            <person name="Grigoriev I.V."/>
            <person name="Mortensen U.H."/>
            <person name="Andersen M.R."/>
            <person name="Baker S.E."/>
        </authorList>
    </citation>
    <scope>NUCLEOTIDE SEQUENCE [LARGE SCALE GENOMIC DNA]</scope>
    <source>
        <strain evidence="1 2">CBS 101889</strain>
    </source>
</reference>
<dbReference type="Proteomes" id="UP000248961">
    <property type="component" value="Unassembled WGS sequence"/>
</dbReference>
<name>A0A395HK46_ASPHC</name>
<organism evidence="1 2">
    <name type="scientific">Aspergillus homomorphus (strain CBS 101889)</name>
    <dbReference type="NCBI Taxonomy" id="1450537"/>
    <lineage>
        <taxon>Eukaryota</taxon>
        <taxon>Fungi</taxon>
        <taxon>Dikarya</taxon>
        <taxon>Ascomycota</taxon>
        <taxon>Pezizomycotina</taxon>
        <taxon>Eurotiomycetes</taxon>
        <taxon>Eurotiomycetidae</taxon>
        <taxon>Eurotiales</taxon>
        <taxon>Aspergillaceae</taxon>
        <taxon>Aspergillus</taxon>
        <taxon>Aspergillus subgen. Circumdati</taxon>
    </lineage>
</organism>
<protein>
    <submittedName>
        <fullName evidence="1">Uncharacterized protein</fullName>
    </submittedName>
</protein>
<proteinExistence type="predicted"/>
<accession>A0A395HK46</accession>
<evidence type="ECO:0000313" key="2">
    <source>
        <dbReference type="Proteomes" id="UP000248961"/>
    </source>
</evidence>
<gene>
    <name evidence="1" type="ORF">BO97DRAFT_408523</name>
</gene>
<dbReference type="GeneID" id="37200174"/>